<reference evidence="3" key="2">
    <citation type="submission" date="2023-02" db="PDB data bank">
        <title>crystal structure of Hyp N135A mutant from Hypoxylon sp. E7406B.</title>
        <authorList>
            <person name="Gao J."/>
            <person name="Su L.Q."/>
            <person name="Li Q."/>
            <person name="Han X."/>
            <person name="Wei H.L."/>
            <person name="Dai Z.J."/>
            <person name="Liu W.D."/>
        </authorList>
    </citation>
    <scope>X-RAY CRYSTALLOGRAPHY (2.56 ANGSTROMS) OF 1-372</scope>
</reference>
<protein>
    <submittedName>
        <fullName evidence="1">Terpene synthase</fullName>
    </submittedName>
</protein>
<dbReference type="EMBL" id="KJ433271">
    <property type="protein sequence ID" value="AHY23922.1"/>
    <property type="molecule type" value="Genomic_DNA"/>
</dbReference>
<reference evidence="2" key="3">
    <citation type="submission" date="2023-02" db="PDB data bank">
        <title>crystal structure of Hyp.</title>
        <authorList>
            <person name="Gao J."/>
            <person name="Liu W.D."/>
            <person name="Li Q."/>
            <person name="Han X."/>
            <person name="Wei H.L."/>
            <person name="Dai Z.J."/>
            <person name="Su L.Q."/>
        </authorList>
    </citation>
    <scope>X-RAY CRYSTALLOGRAPHY (2.17 ANGSTROMS) OF 1-372</scope>
</reference>
<dbReference type="PDB" id="8II9">
    <property type="method" value="X-ray"/>
    <property type="resolution" value="2.17 A"/>
    <property type="chains" value="A/B/C/D=1-372"/>
</dbReference>
<accession>A0A023W2U8</accession>
<dbReference type="PDB" id="8IJT">
    <property type="method" value="X-ray"/>
    <property type="resolution" value="2.56 A"/>
    <property type="chains" value="A/B/C/D=1-372"/>
</dbReference>
<evidence type="ECO:0007829" key="2">
    <source>
        <dbReference type="PDB" id="8II9"/>
    </source>
</evidence>
<proteinExistence type="evidence at protein level"/>
<evidence type="ECO:0007829" key="3">
    <source>
        <dbReference type="PDB" id="8IJT"/>
    </source>
</evidence>
<accession>A0ACD6B8R5</accession>
<reference evidence="1" key="1">
    <citation type="submission" date="2014-02" db="EMBL/GenBank/DDBJ databases">
        <title>Identification of a fungal 1,8-cineole synthase with common specificity determinants to the plant synthases.</title>
        <authorList>
            <person name="Shaw J.J."/>
            <person name="Sasaki T."/>
            <person name="Jefferson-George K."/>
            <person name="Spakowicz D.J."/>
            <person name="Dunican B.F."/>
            <person name="Strobel S.A."/>
        </authorList>
    </citation>
    <scope>NUCLEOTIDE SEQUENCE</scope>
    <source>
        <strain evidence="1">E7406B</strain>
    </source>
</reference>
<organism evidence="1">
    <name type="scientific">Hypoxylon sp. E7406B</name>
    <dbReference type="NCBI Taxonomy" id="1489628"/>
    <lineage>
        <taxon>Eukaryota</taxon>
        <taxon>Fungi</taxon>
        <taxon>Dikarya</taxon>
        <taxon>Ascomycota</taxon>
        <taxon>Pezizomycotina</taxon>
        <taxon>Sordariomycetes</taxon>
        <taxon>Xylariomycetidae</taxon>
        <taxon>Xylariales</taxon>
        <taxon>Hypoxylaceae</taxon>
        <taxon>Hypoxylon</taxon>
    </lineage>
</organism>
<gene>
    <name evidence="1" type="primary">Hyp3</name>
</gene>
<evidence type="ECO:0000313" key="1">
    <source>
        <dbReference type="EMBL" id="AHY23922.1"/>
    </source>
</evidence>
<sequence length="372" mass="41666">MRPITCSFDPVGISFQTESKQENFEFLREAISRSVPGLENCNVFDPRSLGVPWPTSFPAAAQSKYWKDAEEAAAELMDQIVAAAPGEQGSLPAELAVSDKKAAKRRELLDTSVSAPMNMFPAANAPRARIMAKANLLIFMHDDVCEYQSVQSTIIDSALADTSTPNGKGADILWQNRIFKEFSEETNREDPVVGPQFLQGILNWVEHTRKALPASMTFRSFNEYIDYRIGDFAVDFCDAAILLTCEIFLTPADMEPLRKLHRLYMTHFSLTNDLYSFNKEVVAEQETGSAVINAVRVLEQLVDTSTRSAKVLLRAFLWDLELQIHDELTRLKGTDLTPSQWRFARGMVEVCAGNIFYSATCLRYAKPGLRGI</sequence>
<keyword evidence="2 3" id="KW-0002">3D-structure</keyword>
<name>A0ACD6B8R5_9PEZI</name>